<accession>A0A1E5UT90</accession>
<feature type="compositionally biased region" description="Low complexity" evidence="1">
    <location>
        <begin position="70"/>
        <end position="80"/>
    </location>
</feature>
<reference evidence="2 3" key="1">
    <citation type="submission" date="2016-09" db="EMBL/GenBank/DDBJ databases">
        <title>The draft genome of Dichanthelium oligosanthes: A C3 panicoid grass species.</title>
        <authorList>
            <person name="Studer A.J."/>
            <person name="Schnable J.C."/>
            <person name="Brutnell T.P."/>
        </authorList>
    </citation>
    <scope>NUCLEOTIDE SEQUENCE [LARGE SCALE GENOMIC DNA]</scope>
    <source>
        <strain evidence="3">cv. Kellogg 1175</strain>
        <tissue evidence="2">Leaf</tissue>
    </source>
</reference>
<evidence type="ECO:0000313" key="2">
    <source>
        <dbReference type="EMBL" id="OEL16087.1"/>
    </source>
</evidence>
<feature type="region of interest" description="Disordered" evidence="1">
    <location>
        <begin position="1"/>
        <end position="95"/>
    </location>
</feature>
<name>A0A1E5UT90_9POAL</name>
<gene>
    <name evidence="2" type="ORF">BAE44_0022894</name>
</gene>
<proteinExistence type="predicted"/>
<evidence type="ECO:0000313" key="3">
    <source>
        <dbReference type="Proteomes" id="UP000095767"/>
    </source>
</evidence>
<dbReference type="EMBL" id="LWDX02064095">
    <property type="protein sequence ID" value="OEL16087.1"/>
    <property type="molecule type" value="Genomic_DNA"/>
</dbReference>
<comment type="caution">
    <text evidence="2">The sequence shown here is derived from an EMBL/GenBank/DDBJ whole genome shotgun (WGS) entry which is preliminary data.</text>
</comment>
<evidence type="ECO:0000256" key="1">
    <source>
        <dbReference type="SAM" id="MobiDB-lite"/>
    </source>
</evidence>
<feature type="non-terminal residue" evidence="2">
    <location>
        <position position="1"/>
    </location>
</feature>
<dbReference type="AlphaFoldDB" id="A0A1E5UT90"/>
<keyword evidence="3" id="KW-1185">Reference proteome</keyword>
<protein>
    <submittedName>
        <fullName evidence="2">Uncharacterized protein</fullName>
    </submittedName>
</protein>
<sequence length="126" mass="14134">LSSFSPWPSSMAAALAPPGRRQRWTTCEVPWAGTTSSQNSARLRSVTTRRRHAATHTTCPRWPRSRRGSRWPTRQRQGTRPTPPLRRTRPRRACGHAWSCTRRRAGAGVVGVVRTWPRGGTAGRGR</sequence>
<organism evidence="2 3">
    <name type="scientific">Dichanthelium oligosanthes</name>
    <dbReference type="NCBI Taxonomy" id="888268"/>
    <lineage>
        <taxon>Eukaryota</taxon>
        <taxon>Viridiplantae</taxon>
        <taxon>Streptophyta</taxon>
        <taxon>Embryophyta</taxon>
        <taxon>Tracheophyta</taxon>
        <taxon>Spermatophyta</taxon>
        <taxon>Magnoliopsida</taxon>
        <taxon>Liliopsida</taxon>
        <taxon>Poales</taxon>
        <taxon>Poaceae</taxon>
        <taxon>PACMAD clade</taxon>
        <taxon>Panicoideae</taxon>
        <taxon>Panicodae</taxon>
        <taxon>Paniceae</taxon>
        <taxon>Dichantheliinae</taxon>
        <taxon>Dichanthelium</taxon>
    </lineage>
</organism>
<dbReference type="Proteomes" id="UP000095767">
    <property type="component" value="Unassembled WGS sequence"/>
</dbReference>
<feature type="compositionally biased region" description="Polar residues" evidence="1">
    <location>
        <begin position="33"/>
        <end position="46"/>
    </location>
</feature>